<dbReference type="Proteomes" id="UP000078290">
    <property type="component" value="Unassembled WGS sequence"/>
</dbReference>
<dbReference type="Gene3D" id="2.40.30.200">
    <property type="match status" value="1"/>
</dbReference>
<reference evidence="3" key="1">
    <citation type="submission" date="2016-05" db="EMBL/GenBank/DDBJ databases">
        <authorList>
            <person name="Wang W."/>
            <person name="Zhu L."/>
        </authorList>
    </citation>
    <scope>NUCLEOTIDE SEQUENCE [LARGE SCALE GENOMIC DNA]</scope>
    <source>
        <strain evidence="3">W-2</strain>
    </source>
</reference>
<sequence>MDKSVFNFKIQHKDGSIVDLHEKNLWVSSFRILSPTPEHVTETVEGRHGSVLLETRLKERLIRTTIQVEAVDPIDFDLFRDELFRIFNPLEELYIIRDLQPGKRMKVRVANDFDIDYITLEDGEFSVDFVIHSVFLESVGTTLDLFTFDTEKWQIGQGLEAEDLKYVHNTPSFRIYNAGDIDIDPRALPLKITFTGASTNLTITNQTTSDTWQYTGTTIDGDTITLDGVRSLKNGASIFGQTNRKLITLKSGWNDFTVTGATGAFTISFDFRFYYL</sequence>
<evidence type="ECO:0000313" key="3">
    <source>
        <dbReference type="Proteomes" id="UP000078290"/>
    </source>
</evidence>
<dbReference type="RefSeq" id="WP_064550687.1">
    <property type="nucleotide sequence ID" value="NZ_LXMA01000008.1"/>
</dbReference>
<dbReference type="EMBL" id="LXMA01000008">
    <property type="protein sequence ID" value="OAT73752.1"/>
    <property type="molecule type" value="Genomic_DNA"/>
</dbReference>
<evidence type="ECO:0000313" key="2">
    <source>
        <dbReference type="EMBL" id="OAT73752.1"/>
    </source>
</evidence>
<feature type="domain" description="Siphovirus-type tail component RIFT-related" evidence="1">
    <location>
        <begin position="35"/>
        <end position="130"/>
    </location>
</feature>
<comment type="caution">
    <text evidence="2">The sequence shown here is derived from an EMBL/GenBank/DDBJ whole genome shotgun (WGS) entry which is preliminary data.</text>
</comment>
<dbReference type="InterPro" id="IPR008841">
    <property type="entry name" value="Siphovirus-type_tail_N"/>
</dbReference>
<proteinExistence type="predicted"/>
<accession>A0A1B7KUK0</accession>
<dbReference type="Pfam" id="PF05709">
    <property type="entry name" value="Sipho_tail"/>
    <property type="match status" value="1"/>
</dbReference>
<name>A0A1B7KUK0_PARTM</name>
<protein>
    <submittedName>
        <fullName evidence="2">Phage tail protein</fullName>
    </submittedName>
</protein>
<dbReference type="AlphaFoldDB" id="A0A1B7KUK0"/>
<gene>
    <name evidence="2" type="ORF">A7K69_17990</name>
</gene>
<organism evidence="2 3">
    <name type="scientific">Parageobacillus thermoglucosidasius</name>
    <name type="common">Geobacillus thermoglucosidasius</name>
    <dbReference type="NCBI Taxonomy" id="1426"/>
    <lineage>
        <taxon>Bacteria</taxon>
        <taxon>Bacillati</taxon>
        <taxon>Bacillota</taxon>
        <taxon>Bacilli</taxon>
        <taxon>Bacillales</taxon>
        <taxon>Anoxybacillaceae</taxon>
        <taxon>Parageobacillus</taxon>
    </lineage>
</organism>
<evidence type="ECO:0000259" key="1">
    <source>
        <dbReference type="Pfam" id="PF05709"/>
    </source>
</evidence>